<evidence type="ECO:0000256" key="6">
    <source>
        <dbReference type="ARBA" id="ARBA00022989"/>
    </source>
</evidence>
<comment type="subcellular location">
    <subcellularLocation>
        <location evidence="1">Cell membrane</location>
        <topology evidence="1">Multi-pass membrane protein</topology>
    </subcellularLocation>
</comment>
<feature type="transmembrane region" description="Helical" evidence="8">
    <location>
        <begin position="211"/>
        <end position="241"/>
    </location>
</feature>
<feature type="transmembrane region" description="Helical" evidence="8">
    <location>
        <begin position="116"/>
        <end position="135"/>
    </location>
</feature>
<comment type="caution">
    <text evidence="9">The sequence shown here is derived from an EMBL/GenBank/DDBJ whole genome shotgun (WGS) entry which is preliminary data.</text>
</comment>
<evidence type="ECO:0000313" key="9">
    <source>
        <dbReference type="EMBL" id="RCJ41240.1"/>
    </source>
</evidence>
<feature type="transmembrane region" description="Helical" evidence="8">
    <location>
        <begin position="406"/>
        <end position="427"/>
    </location>
</feature>
<accession>A0A367RZU7</accession>
<keyword evidence="7 8" id="KW-0472">Membrane</keyword>
<dbReference type="GO" id="GO:0016763">
    <property type="term" value="F:pentosyltransferase activity"/>
    <property type="evidence" value="ECO:0007669"/>
    <property type="project" value="TreeGrafter"/>
</dbReference>
<evidence type="ECO:0000313" key="10">
    <source>
        <dbReference type="Proteomes" id="UP000252107"/>
    </source>
</evidence>
<dbReference type="AlphaFoldDB" id="A0A367RZU7"/>
<feature type="transmembrane region" description="Helical" evidence="8">
    <location>
        <begin position="320"/>
        <end position="338"/>
    </location>
</feature>
<organism evidence="9 10">
    <name type="scientific">Nostoc minutum NIES-26</name>
    <dbReference type="NCBI Taxonomy" id="1844469"/>
    <lineage>
        <taxon>Bacteria</taxon>
        <taxon>Bacillati</taxon>
        <taxon>Cyanobacteriota</taxon>
        <taxon>Cyanophyceae</taxon>
        <taxon>Nostocales</taxon>
        <taxon>Nostocaceae</taxon>
        <taxon>Nostoc</taxon>
    </lineage>
</organism>
<reference evidence="9" key="1">
    <citation type="submission" date="2016-04" db="EMBL/GenBank/DDBJ databases">
        <authorList>
            <person name="Tabuchi Yagui T.R."/>
        </authorList>
    </citation>
    <scope>NUCLEOTIDE SEQUENCE [LARGE SCALE GENOMIC DNA]</scope>
    <source>
        <strain evidence="9">NIES-26</strain>
    </source>
</reference>
<dbReference type="PANTHER" id="PTHR33908">
    <property type="entry name" value="MANNOSYLTRANSFERASE YKCB-RELATED"/>
    <property type="match status" value="1"/>
</dbReference>
<keyword evidence="4" id="KW-0808">Transferase</keyword>
<keyword evidence="2" id="KW-1003">Cell membrane</keyword>
<name>A0A367RZU7_9NOSO</name>
<keyword evidence="5 8" id="KW-0812">Transmembrane</keyword>
<feature type="transmembrane region" description="Helical" evidence="8">
    <location>
        <begin position="377"/>
        <end position="394"/>
    </location>
</feature>
<dbReference type="Proteomes" id="UP000252107">
    <property type="component" value="Unassembled WGS sequence"/>
</dbReference>
<protein>
    <submittedName>
        <fullName evidence="9">Uncharacterized protein</fullName>
    </submittedName>
</protein>
<evidence type="ECO:0000256" key="7">
    <source>
        <dbReference type="ARBA" id="ARBA00023136"/>
    </source>
</evidence>
<keyword evidence="10" id="KW-1185">Reference proteome</keyword>
<dbReference type="EMBL" id="LXQD01000023">
    <property type="protein sequence ID" value="RCJ41240.1"/>
    <property type="molecule type" value="Genomic_DNA"/>
</dbReference>
<proteinExistence type="predicted"/>
<evidence type="ECO:0000256" key="2">
    <source>
        <dbReference type="ARBA" id="ARBA00022475"/>
    </source>
</evidence>
<feature type="transmembrane region" description="Helical" evidence="8">
    <location>
        <begin position="345"/>
        <end position="362"/>
    </location>
</feature>
<feature type="transmembrane region" description="Helical" evidence="8">
    <location>
        <begin position="9"/>
        <end position="27"/>
    </location>
</feature>
<keyword evidence="6 8" id="KW-1133">Transmembrane helix</keyword>
<evidence type="ECO:0000256" key="1">
    <source>
        <dbReference type="ARBA" id="ARBA00004651"/>
    </source>
</evidence>
<gene>
    <name evidence="9" type="ORF">A6770_09190</name>
</gene>
<keyword evidence="3" id="KW-0328">Glycosyltransferase</keyword>
<evidence type="ECO:0000256" key="3">
    <source>
        <dbReference type="ARBA" id="ARBA00022676"/>
    </source>
</evidence>
<dbReference type="InterPro" id="IPR050297">
    <property type="entry name" value="LipidA_mod_glycosyltrf_83"/>
</dbReference>
<dbReference type="PANTHER" id="PTHR33908:SF11">
    <property type="entry name" value="MEMBRANE PROTEIN"/>
    <property type="match status" value="1"/>
</dbReference>
<feature type="transmembrane region" description="Helical" evidence="8">
    <location>
        <begin position="253"/>
        <end position="277"/>
    </location>
</feature>
<dbReference type="GO" id="GO:0005886">
    <property type="term" value="C:plasma membrane"/>
    <property type="evidence" value="ECO:0007669"/>
    <property type="project" value="UniProtKB-SubCell"/>
</dbReference>
<feature type="transmembrane region" description="Helical" evidence="8">
    <location>
        <begin position="170"/>
        <end position="190"/>
    </location>
</feature>
<evidence type="ECO:0000256" key="8">
    <source>
        <dbReference type="SAM" id="Phobius"/>
    </source>
</evidence>
<evidence type="ECO:0000256" key="4">
    <source>
        <dbReference type="ARBA" id="ARBA00022679"/>
    </source>
</evidence>
<sequence length="554" mass="63270">MRHLTLIPSWLRFLIVVLLVMGILFRFCNLDGKVYSGDETYTSLRISGYTVDEVKQQIFDGSVISQESFTKFQSPNLDTGVSETIMSMVKEDPQHPPLYYLIVRFWVEIFGNSVTAIRSLSAFISLLVFPCIYWLCRELFDVPLSLPGVAIALIAVSPIQLIYAQEAREYILWLVTIIISSASLLQAIRLESKDKNDLEKRQQLPDRFTTWGIYTVTLAVSLYTCLWSGFVAVAHGIYVITTARFQLTETVRAYLLASVMGFVAFMPWMAILVADFFQFLISADGTTTQLSQMPLIPFWLMQISRIFFDLDLSLKKLVGYLISPIFLTLVGYAIYFLCRTTNYKVWLFIVALIIVPALPLILPDLISGGIRSNPEPYLMPSYLGIQLAVTYLLATQLYNKNLSCRSMWYMIVALVIICGLVSCRVSYQAETWWSKGVSYDNLQVAKIINQAERPLLISDSVGINYGNVFSLSYLVQPKVRFQLVQSQSIPNIPNSFTDVFILNPAKRWREQIATKYKSQIDIVYEDSYYSLWKLAQPRTSRQRVSPRRNRLPSS</sequence>
<evidence type="ECO:0000256" key="5">
    <source>
        <dbReference type="ARBA" id="ARBA00022692"/>
    </source>
</evidence>
<dbReference type="GO" id="GO:0009103">
    <property type="term" value="P:lipopolysaccharide biosynthetic process"/>
    <property type="evidence" value="ECO:0007669"/>
    <property type="project" value="UniProtKB-ARBA"/>
</dbReference>
<feature type="transmembrane region" description="Helical" evidence="8">
    <location>
        <begin position="142"/>
        <end position="164"/>
    </location>
</feature>